<gene>
    <name evidence="1" type="ORF">S101258_00217</name>
</gene>
<evidence type="ECO:0000313" key="2">
    <source>
        <dbReference type="Proteomes" id="UP000236990"/>
    </source>
</evidence>
<proteinExistence type="predicted"/>
<dbReference type="AlphaFoldDB" id="A0A2S3U9W7"/>
<organism evidence="1 2">
    <name type="scientific">Lactiplantibacillus plantarum subsp. plantarum</name>
    <dbReference type="NCBI Taxonomy" id="337330"/>
    <lineage>
        <taxon>Bacteria</taxon>
        <taxon>Bacillati</taxon>
        <taxon>Bacillota</taxon>
        <taxon>Bacilli</taxon>
        <taxon>Lactobacillales</taxon>
        <taxon>Lactobacillaceae</taxon>
        <taxon>Lactiplantibacillus</taxon>
    </lineage>
</organism>
<evidence type="ECO:0000313" key="1">
    <source>
        <dbReference type="EMBL" id="POD89074.1"/>
    </source>
</evidence>
<comment type="caution">
    <text evidence="1">The sequence shown here is derived from an EMBL/GenBank/DDBJ whole genome shotgun (WGS) entry which is preliminary data.</text>
</comment>
<protein>
    <submittedName>
        <fullName evidence="1">Uncharacterized protein</fullName>
    </submittedName>
</protein>
<name>A0A2S3U9W7_LACPN</name>
<dbReference type="Proteomes" id="UP000236990">
    <property type="component" value="Unassembled WGS sequence"/>
</dbReference>
<reference evidence="1 2" key="1">
    <citation type="submission" date="2017-06" db="EMBL/GenBank/DDBJ databases">
        <title>Genome sequence of Lactobacillus plantarum subsp. plantarum strain SRCM101258.</title>
        <authorList>
            <person name="Cho S.H."/>
        </authorList>
    </citation>
    <scope>NUCLEOTIDE SEQUENCE [LARGE SCALE GENOMIC DNA]</scope>
    <source>
        <strain evidence="1 2">SRCM101258</strain>
    </source>
</reference>
<sequence length="58" mass="6609">MTKFHTDDKNHAITFELGQGNSTELLEELADEKYDLVLASNVEKLGEQPTNTLFDFIH</sequence>
<accession>A0A2S3U9W7</accession>
<dbReference type="EMBL" id="NKCZ01000046">
    <property type="protein sequence ID" value="POD89074.1"/>
    <property type="molecule type" value="Genomic_DNA"/>
</dbReference>